<evidence type="ECO:0000313" key="2">
    <source>
        <dbReference type="Proteomes" id="UP000009183"/>
    </source>
</evidence>
<proteinExistence type="predicted"/>
<reference evidence="2" key="1">
    <citation type="journal article" date="2007" name="Nature">
        <title>The grapevine genome sequence suggests ancestral hexaploidization in major angiosperm phyla.</title>
        <authorList>
            <consortium name="The French-Italian Public Consortium for Grapevine Genome Characterization."/>
            <person name="Jaillon O."/>
            <person name="Aury J.-M."/>
            <person name="Noel B."/>
            <person name="Policriti A."/>
            <person name="Clepet C."/>
            <person name="Casagrande A."/>
            <person name="Choisne N."/>
            <person name="Aubourg S."/>
            <person name="Vitulo N."/>
            <person name="Jubin C."/>
            <person name="Vezzi A."/>
            <person name="Legeai F."/>
            <person name="Hugueney P."/>
            <person name="Dasilva C."/>
            <person name="Horner D."/>
            <person name="Mica E."/>
            <person name="Jublot D."/>
            <person name="Poulain J."/>
            <person name="Bruyere C."/>
            <person name="Billault A."/>
            <person name="Segurens B."/>
            <person name="Gouyvenoux M."/>
            <person name="Ugarte E."/>
            <person name="Cattonaro F."/>
            <person name="Anthouard V."/>
            <person name="Vico V."/>
            <person name="Del Fabbro C."/>
            <person name="Alaux M."/>
            <person name="Di Gaspero G."/>
            <person name="Dumas V."/>
            <person name="Felice N."/>
            <person name="Paillard S."/>
            <person name="Juman I."/>
            <person name="Moroldo M."/>
            <person name="Scalabrin S."/>
            <person name="Canaguier A."/>
            <person name="Le Clainche I."/>
            <person name="Malacrida G."/>
            <person name="Durand E."/>
            <person name="Pesole G."/>
            <person name="Laucou V."/>
            <person name="Chatelet P."/>
            <person name="Merdinoglu D."/>
            <person name="Delledonne M."/>
            <person name="Pezzotti M."/>
            <person name="Lecharny A."/>
            <person name="Scarpelli C."/>
            <person name="Artiguenave F."/>
            <person name="Pe M.E."/>
            <person name="Valle G."/>
            <person name="Morgante M."/>
            <person name="Caboche M."/>
            <person name="Adam-Blondon A.-F."/>
            <person name="Weissenbach J."/>
            <person name="Quetier F."/>
            <person name="Wincker P."/>
        </authorList>
    </citation>
    <scope>NUCLEOTIDE SEQUENCE [LARGE SCALE GENOMIC DNA]</scope>
    <source>
        <strain evidence="2">cv. Pinot noir / PN40024</strain>
    </source>
</reference>
<keyword evidence="2" id="KW-1185">Reference proteome</keyword>
<dbReference type="HOGENOM" id="CLU_3436933_0_0_1"/>
<accession>F6GYR2</accession>
<organism evidence="1 2">
    <name type="scientific">Vitis vinifera</name>
    <name type="common">Grape</name>
    <dbReference type="NCBI Taxonomy" id="29760"/>
    <lineage>
        <taxon>Eukaryota</taxon>
        <taxon>Viridiplantae</taxon>
        <taxon>Streptophyta</taxon>
        <taxon>Embryophyta</taxon>
        <taxon>Tracheophyta</taxon>
        <taxon>Spermatophyta</taxon>
        <taxon>Magnoliopsida</taxon>
        <taxon>eudicotyledons</taxon>
        <taxon>Gunneridae</taxon>
        <taxon>Pentapetalae</taxon>
        <taxon>rosids</taxon>
        <taxon>Vitales</taxon>
        <taxon>Vitaceae</taxon>
        <taxon>Viteae</taxon>
        <taxon>Vitis</taxon>
    </lineage>
</organism>
<dbReference type="InParanoid" id="F6GYR2"/>
<dbReference type="Proteomes" id="UP000009183">
    <property type="component" value="Chromosome 18"/>
</dbReference>
<protein>
    <submittedName>
        <fullName evidence="1">Uncharacterized protein</fullName>
    </submittedName>
</protein>
<sequence>MATPQSWTVLVS</sequence>
<evidence type="ECO:0000313" key="1">
    <source>
        <dbReference type="EMBL" id="CCB45098.1"/>
    </source>
</evidence>
<name>F6GYR2_VITVI</name>
<dbReference type="EMBL" id="FN594973">
    <property type="protein sequence ID" value="CCB45098.1"/>
    <property type="molecule type" value="Genomic_DNA"/>
</dbReference>
<gene>
    <name evidence="1" type="ordered locus">VIT_18s0117g00540</name>
</gene>